<dbReference type="InterPro" id="IPR031472">
    <property type="entry name" value="MAT1-1-2/MatA-2/Smr1"/>
</dbReference>
<accession>A0A7S6BF92</accession>
<organism evidence="2">
    <name type="scientific">Calonectria hongkongensis</name>
    <dbReference type="NCBI Taxonomy" id="306887"/>
    <lineage>
        <taxon>Eukaryota</taxon>
        <taxon>Fungi</taxon>
        <taxon>Dikarya</taxon>
        <taxon>Ascomycota</taxon>
        <taxon>Pezizomycotina</taxon>
        <taxon>Sordariomycetes</taxon>
        <taxon>Hypocreomycetidae</taxon>
        <taxon>Hypocreales</taxon>
        <taxon>Nectriaceae</taxon>
        <taxon>Calonectria</taxon>
        <taxon>Calonectria kyotensis species complex</taxon>
    </lineage>
</organism>
<protein>
    <submittedName>
        <fullName evidence="2">Mating type protein 1-1-2</fullName>
    </submittedName>
</protein>
<evidence type="ECO:0000256" key="1">
    <source>
        <dbReference type="SAM" id="Phobius"/>
    </source>
</evidence>
<evidence type="ECO:0000313" key="2">
    <source>
        <dbReference type="EMBL" id="QKY89079.1"/>
    </source>
</evidence>
<dbReference type="AlphaFoldDB" id="A0A7S6BF92"/>
<name>A0A7S6BF92_9HYPO</name>
<sequence>MDNTVFYKPFWKEKVLAADHENNIDKLHVTLMNMLLPETSAETPPPPTIEKVISTSTHLAQTLLSDLSNENEILQKVRTSSARLKVEPIHALKGAIVAWYSNCAEALSLEPWDFQMLHESDCPIGNLGYISMLRLKEVWDPPSHPRLRAAALMANAAVSFLFAALLIIPHLSRKKLRQNLARNDKKAMAMFLQTAWRVARESRNKAERPPAAEFGAMNTAVKLSKTGNQLLVHLDGDEWEEVPCWHPCRIVPGSAWNKFMRNRCQPVFPMGHEVLYPEVQFAVPSSAINLIDIYRDYYMSIRDQFDDSSVPRTKLSYNAQGRQFARLGKETGLRYYATAPLEEETWNVEDFVEAEHLYHTSLVNKPATDLSGNLTLPFLNTTAAALRHEHEFEFFEENFHTMVFGA</sequence>
<dbReference type="Pfam" id="PF17043">
    <property type="entry name" value="MAT1-1-2"/>
    <property type="match status" value="1"/>
</dbReference>
<keyword evidence="1" id="KW-1133">Transmembrane helix</keyword>
<reference evidence="2" key="1">
    <citation type="journal article" date="2020" name="Persoonia">
        <title>Mating genes in Calonectria and evidence for a heterothallic ancestral state.</title>
        <authorList>
            <person name="Li J.Q."/>
            <person name="Wingfield B.D."/>
            <person name="Wingfield M.J."/>
            <person name="Barnes I."/>
            <person name="Fourie A."/>
            <person name="Crous P.W."/>
            <person name="Chen S.F."/>
        </authorList>
    </citation>
    <scope>NUCLEOTIDE SEQUENCE</scope>
    <source>
        <strain evidence="2">CMW 47271</strain>
    </source>
</reference>
<dbReference type="EMBL" id="MT559513">
    <property type="protein sequence ID" value="QKY89079.1"/>
    <property type="molecule type" value="Genomic_DNA"/>
</dbReference>
<gene>
    <name evidence="2" type="primary">MAT1-1-2</name>
</gene>
<keyword evidence="1" id="KW-0472">Membrane</keyword>
<keyword evidence="1" id="KW-0812">Transmembrane</keyword>
<feature type="transmembrane region" description="Helical" evidence="1">
    <location>
        <begin position="149"/>
        <end position="168"/>
    </location>
</feature>
<proteinExistence type="predicted"/>